<keyword evidence="6" id="KW-0547">Nucleotide-binding</keyword>
<dbReference type="PANTHER" id="PTHR30572:SF18">
    <property type="entry name" value="ABC-TYPE MACROLIDE FAMILY EXPORT SYSTEM PERMEASE COMPONENT 2"/>
    <property type="match status" value="1"/>
</dbReference>
<evidence type="ECO:0000313" key="6">
    <source>
        <dbReference type="EMBL" id="BAU54496.1"/>
    </source>
</evidence>
<keyword evidence="5" id="KW-0472">Membrane</keyword>
<evidence type="ECO:0000313" key="7">
    <source>
        <dbReference type="Proteomes" id="UP000218263"/>
    </source>
</evidence>
<keyword evidence="4" id="KW-1133">Transmembrane helix</keyword>
<evidence type="ECO:0000256" key="4">
    <source>
        <dbReference type="ARBA" id="ARBA00022989"/>
    </source>
</evidence>
<dbReference type="GO" id="GO:0022857">
    <property type="term" value="F:transmembrane transporter activity"/>
    <property type="evidence" value="ECO:0007669"/>
    <property type="project" value="TreeGrafter"/>
</dbReference>
<evidence type="ECO:0000256" key="2">
    <source>
        <dbReference type="ARBA" id="ARBA00022475"/>
    </source>
</evidence>
<gene>
    <name evidence="6" type="primary">macB_22</name>
    <name evidence="6" type="ORF">MgSA37_02672</name>
</gene>
<dbReference type="PANTHER" id="PTHR30572">
    <property type="entry name" value="MEMBRANE COMPONENT OF TRANSPORTER-RELATED"/>
    <property type="match status" value="1"/>
</dbReference>
<dbReference type="PROSITE" id="PS51257">
    <property type="entry name" value="PROKAR_LIPOPROTEIN"/>
    <property type="match status" value="1"/>
</dbReference>
<dbReference type="KEGG" id="mgot:MgSA37_02672"/>
<comment type="subcellular location">
    <subcellularLocation>
        <location evidence="1">Cell membrane</location>
        <topology evidence="1">Multi-pass membrane protein</topology>
    </subcellularLocation>
</comment>
<organism evidence="6 7">
    <name type="scientific">Mucilaginibacter gotjawali</name>
    <dbReference type="NCBI Taxonomy" id="1550579"/>
    <lineage>
        <taxon>Bacteria</taxon>
        <taxon>Pseudomonadati</taxon>
        <taxon>Bacteroidota</taxon>
        <taxon>Sphingobacteriia</taxon>
        <taxon>Sphingobacteriales</taxon>
        <taxon>Sphingobacteriaceae</taxon>
        <taxon>Mucilaginibacter</taxon>
    </lineage>
</organism>
<dbReference type="RefSeq" id="WP_096352454.1">
    <property type="nucleotide sequence ID" value="NZ_AP017313.1"/>
</dbReference>
<dbReference type="Pfam" id="PF12704">
    <property type="entry name" value="MacB_PCD"/>
    <property type="match status" value="2"/>
</dbReference>
<dbReference type="OrthoDB" id="1451596at2"/>
<reference evidence="6 7" key="1">
    <citation type="submission" date="2015-12" db="EMBL/GenBank/DDBJ databases">
        <title>Genome sequence of Mucilaginibacter gotjawali.</title>
        <authorList>
            <person name="Lee J.S."/>
            <person name="Lee K.C."/>
            <person name="Kim K.K."/>
            <person name="Lee B.W."/>
        </authorList>
    </citation>
    <scope>NUCLEOTIDE SEQUENCE [LARGE SCALE GENOMIC DNA]</scope>
    <source>
        <strain evidence="6 7">SA3-7</strain>
    </source>
</reference>
<dbReference type="Proteomes" id="UP000218263">
    <property type="component" value="Chromosome"/>
</dbReference>
<dbReference type="AlphaFoldDB" id="A0A0X8X2N6"/>
<sequence length="789" mass="88658">MIKNYLKIAWRNLWKNKFFSTINILGLALGMACSILILLWVQNELNVDAFHANGPSLYTVFERQYYDGKVVGQYSVPGVLANEMKKVIPEIKYATNYGFNGDNTFRVGNKILKLKGNAADSDFFKMFSYPLLEGNAKTALNSPAGVAISRKMAGEFFGSPHDAIGKIIRYNNKTNFTVTAVFEDLPENSSLKFEYLVNWDSFLKENDWAKQWGNNGPGAYIMLRADANPALVDKKISRFLDKYNKEQSKAFREELGMQKFSDVYLYSHFTNGKPDGGRIEYVHLFSIVAAFIILIACINFMNLTTARSVKRAREIGVRKVVGAVRGVLIRQFMGEAILLTFLAVVISIALVIILLPVFNSVTQKQISYPFGHLTFWLWLFGLTFITGFISGSYPALFLSSFNPVTVLKGAAKLSTGSALFRKVLVVVQFGLSVFLIIGTIVVSKQVNYIQTKDLGYDRENLIYIPLEGDLTAKYKIFKNEALKMPGIQQVTRMSMTPTNFGSSTGGVQWDGKDPNLNVEFTQVSVGYDFVSALKLKMTDGRDYSRDYVTDTSNYLINEAALSRIGYKNPVGKPLTMWGKKGKIVGILKDFHFNSLHEPIYPLIVRLRENEDYGNILVRTHPGQTKQALASIEKLCKELNPDFTFTYAFSDEEYQKLYNNEQVVGRLSNVFAFIAIFISCLGLLGLAMFTAEQRVKEIGIRKVLGASAASLFTLLSREFLILVFIALLIATPIAWYAMYKWLQAYTYRTSIEWWVFALSGVMAIAIALLTVSFQSAKAVLVNPVKSLRSE</sequence>
<dbReference type="InterPro" id="IPR050250">
    <property type="entry name" value="Macrolide_Exporter_MacB"/>
</dbReference>
<keyword evidence="7" id="KW-1185">Reference proteome</keyword>
<dbReference type="GO" id="GO:0005886">
    <property type="term" value="C:plasma membrane"/>
    <property type="evidence" value="ECO:0007669"/>
    <property type="project" value="UniProtKB-SubCell"/>
</dbReference>
<accession>A0A0X8X2N6</accession>
<dbReference type="EC" id="3.6.3.-" evidence="6"/>
<evidence type="ECO:0000256" key="1">
    <source>
        <dbReference type="ARBA" id="ARBA00004651"/>
    </source>
</evidence>
<evidence type="ECO:0000256" key="5">
    <source>
        <dbReference type="ARBA" id="ARBA00023136"/>
    </source>
</evidence>
<keyword evidence="2" id="KW-1003">Cell membrane</keyword>
<dbReference type="InterPro" id="IPR025857">
    <property type="entry name" value="MacB_PCD"/>
</dbReference>
<protein>
    <submittedName>
        <fullName evidence="6">Macrolide export ATP-binding/permease protein MacB</fullName>
        <ecNumber evidence="6">3.6.3.-</ecNumber>
    </submittedName>
</protein>
<dbReference type="Pfam" id="PF02687">
    <property type="entry name" value="FtsX"/>
    <property type="match status" value="2"/>
</dbReference>
<keyword evidence="6" id="KW-0067">ATP-binding</keyword>
<keyword evidence="6" id="KW-0378">Hydrolase</keyword>
<dbReference type="GO" id="GO:0005524">
    <property type="term" value="F:ATP binding"/>
    <property type="evidence" value="ECO:0007669"/>
    <property type="project" value="UniProtKB-KW"/>
</dbReference>
<proteinExistence type="predicted"/>
<dbReference type="InterPro" id="IPR003838">
    <property type="entry name" value="ABC3_permease_C"/>
</dbReference>
<keyword evidence="3" id="KW-0812">Transmembrane</keyword>
<name>A0A0X8X2N6_9SPHI</name>
<evidence type="ECO:0000256" key="3">
    <source>
        <dbReference type="ARBA" id="ARBA00022692"/>
    </source>
</evidence>
<dbReference type="GO" id="GO:0016787">
    <property type="term" value="F:hydrolase activity"/>
    <property type="evidence" value="ECO:0007669"/>
    <property type="project" value="UniProtKB-KW"/>
</dbReference>
<dbReference type="EMBL" id="AP017313">
    <property type="protein sequence ID" value="BAU54496.1"/>
    <property type="molecule type" value="Genomic_DNA"/>
</dbReference>